<reference evidence="2" key="1">
    <citation type="submission" date="2017-10" db="EMBL/GenBank/DDBJ databases">
        <title>Campylobacter species from seals.</title>
        <authorList>
            <person name="Gilbert M.J."/>
            <person name="Zomer A.L."/>
            <person name="Timmerman A.J."/>
            <person name="Duim B."/>
            <person name="Wagenaar J.A."/>
        </authorList>
    </citation>
    <scope>NUCLEOTIDE SEQUENCE [LARGE SCALE GENOMIC DNA]</scope>
    <source>
        <strain evidence="2">17S00004-5</strain>
    </source>
</reference>
<evidence type="ECO:0008006" key="3">
    <source>
        <dbReference type="Google" id="ProtNLM"/>
    </source>
</evidence>
<gene>
    <name evidence="1" type="ORF">CQ405_02435</name>
</gene>
<comment type="caution">
    <text evidence="1">The sequence shown here is derived from an EMBL/GenBank/DDBJ whole genome shotgun (WGS) entry which is preliminary data.</text>
</comment>
<dbReference type="AlphaFoldDB" id="A0A2P8R291"/>
<dbReference type="RefSeq" id="WP_106870258.1">
    <property type="nucleotide sequence ID" value="NZ_CP053841.1"/>
</dbReference>
<dbReference type="OrthoDB" id="7986118at2"/>
<dbReference type="EMBL" id="PDHH01000002">
    <property type="protein sequence ID" value="PSM52607.1"/>
    <property type="molecule type" value="Genomic_DNA"/>
</dbReference>
<protein>
    <recommendedName>
        <fullName evidence="3">N-acetyltransferase domain-containing protein</fullName>
    </recommendedName>
</protein>
<organism evidence="1 2">
    <name type="scientific">Campylobacter blaseri</name>
    <dbReference type="NCBI Taxonomy" id="2042961"/>
    <lineage>
        <taxon>Bacteria</taxon>
        <taxon>Pseudomonadati</taxon>
        <taxon>Campylobacterota</taxon>
        <taxon>Epsilonproteobacteria</taxon>
        <taxon>Campylobacterales</taxon>
        <taxon>Campylobacteraceae</taxon>
        <taxon>Campylobacter</taxon>
    </lineage>
</organism>
<name>A0A2P8R291_9BACT</name>
<accession>A0A2P8R291</accession>
<keyword evidence="2" id="KW-1185">Reference proteome</keyword>
<proteinExistence type="predicted"/>
<evidence type="ECO:0000313" key="2">
    <source>
        <dbReference type="Proteomes" id="UP000240535"/>
    </source>
</evidence>
<evidence type="ECO:0000313" key="1">
    <source>
        <dbReference type="EMBL" id="PSM52607.1"/>
    </source>
</evidence>
<sequence length="182" mass="21789">MFKRILKYIKTRLYVNETIILFFLEQFQNQISKVEIKYATYDNLKDILNFQDKRYIKIFENFLNIGDKGYFAYLNDKCVHRSWVKFNEQIVYPHFASSYKLKKDEIFIHYCETSLEARGQNIYPHVLSVICNEHKLNKILIAINEKNIPSLKGAKKVGFCELYKIHVLIILGIKFVKYENKK</sequence>
<dbReference type="Proteomes" id="UP000240535">
    <property type="component" value="Unassembled WGS sequence"/>
</dbReference>